<gene>
    <name evidence="1" type="ordered locus">ECH_1092</name>
</gene>
<dbReference type="KEGG" id="ech:ECH_1092"/>
<evidence type="ECO:0000313" key="2">
    <source>
        <dbReference type="Proteomes" id="UP000008320"/>
    </source>
</evidence>
<dbReference type="EMBL" id="CP000236">
    <property type="protein sequence ID" value="ABD45223.1"/>
    <property type="molecule type" value="Genomic_DNA"/>
</dbReference>
<dbReference type="HOGENOM" id="CLU_3288820_0_0_5"/>
<proteinExistence type="predicted"/>
<sequence length="40" mass="4636">MFDVDEKVGIIQFFACAYLIVNGLFDGEPNSVSYYYCYLK</sequence>
<name>Q2GFA6_EHRCR</name>
<organism evidence="1 2">
    <name type="scientific">Ehrlichia chaffeensis (strain ATCC CRL-10679 / Arkansas)</name>
    <dbReference type="NCBI Taxonomy" id="205920"/>
    <lineage>
        <taxon>Bacteria</taxon>
        <taxon>Pseudomonadati</taxon>
        <taxon>Pseudomonadota</taxon>
        <taxon>Alphaproteobacteria</taxon>
        <taxon>Rickettsiales</taxon>
        <taxon>Anaplasmataceae</taxon>
        <taxon>Ehrlichia</taxon>
    </lineage>
</organism>
<keyword evidence="2" id="KW-1185">Reference proteome</keyword>
<dbReference type="AlphaFoldDB" id="Q2GFA6"/>
<reference evidence="1 2" key="1">
    <citation type="journal article" date="2006" name="PLoS Genet.">
        <title>Comparative genomics of emerging human ehrlichiosis agents.</title>
        <authorList>
            <person name="Dunning Hotopp J.C."/>
            <person name="Lin M."/>
            <person name="Madupu R."/>
            <person name="Crabtree J."/>
            <person name="Angiuoli S.V."/>
            <person name="Eisen J.A."/>
            <person name="Seshadri R."/>
            <person name="Ren Q."/>
            <person name="Wu M."/>
            <person name="Utterback T.R."/>
            <person name="Smith S."/>
            <person name="Lewis M."/>
            <person name="Khouri H."/>
            <person name="Zhang C."/>
            <person name="Niu H."/>
            <person name="Lin Q."/>
            <person name="Ohashi N."/>
            <person name="Zhi N."/>
            <person name="Nelson W."/>
            <person name="Brinkac L.M."/>
            <person name="Dodson R.J."/>
            <person name="Rosovitz M.J."/>
            <person name="Sundaram J."/>
            <person name="Daugherty S.C."/>
            <person name="Davidsen T."/>
            <person name="Durkin A.S."/>
            <person name="Gwinn M."/>
            <person name="Haft D.H."/>
            <person name="Selengut J.D."/>
            <person name="Sullivan S.A."/>
            <person name="Zafar N."/>
            <person name="Zhou L."/>
            <person name="Benahmed F."/>
            <person name="Forberger H."/>
            <person name="Halpin R."/>
            <person name="Mulligan S."/>
            <person name="Robinson J."/>
            <person name="White O."/>
            <person name="Rikihisa Y."/>
            <person name="Tettelin H."/>
        </authorList>
    </citation>
    <scope>NUCLEOTIDE SEQUENCE [LARGE SCALE GENOMIC DNA]</scope>
    <source>
        <strain evidence="2">ATCC CRL-10679 / Arkansas</strain>
    </source>
</reference>
<protein>
    <submittedName>
        <fullName evidence="1">Uncharacterized protein</fullName>
    </submittedName>
</protein>
<dbReference type="Proteomes" id="UP000008320">
    <property type="component" value="Chromosome"/>
</dbReference>
<accession>Q2GFA6</accession>
<evidence type="ECO:0000313" key="1">
    <source>
        <dbReference type="EMBL" id="ABD45223.1"/>
    </source>
</evidence>